<evidence type="ECO:0000313" key="2">
    <source>
        <dbReference type="Proteomes" id="UP000199440"/>
    </source>
</evidence>
<proteinExistence type="predicted"/>
<sequence>MVHSQEFSKDNKIKIKTMKNIIKPLIFLFAISLFVSCDEGGDPDPGATGVVEMAGDWYVQGFLDGEMIADYLQISTYNTAADDGTEMWIDDHGNFWDFKVKTPVNVSTLNFSGETLDSDVDGYVITVSITNGSVTKKGATSSGGNTVDGISFDAEFSDDPGTIYHLEGYKRTGLLEDEH</sequence>
<dbReference type="Proteomes" id="UP000199440">
    <property type="component" value="Unassembled WGS sequence"/>
</dbReference>
<dbReference type="GO" id="GO:0016787">
    <property type="term" value="F:hydrolase activity"/>
    <property type="evidence" value="ECO:0007669"/>
    <property type="project" value="UniProtKB-KW"/>
</dbReference>
<name>A0A1G9VV93_9FLAO</name>
<keyword evidence="2" id="KW-1185">Reference proteome</keyword>
<accession>A0A1G9VV93</accession>
<dbReference type="InterPro" id="IPR038668">
    <property type="entry name" value="Lipid-bd_sf"/>
</dbReference>
<gene>
    <name evidence="1" type="ORF">SAMN04488514_11462</name>
</gene>
<dbReference type="InterPro" id="IPR024404">
    <property type="entry name" value="Lipid-bd_put"/>
</dbReference>
<protein>
    <submittedName>
        <fullName evidence="1">Lipid-binding putative hydrolase</fullName>
    </submittedName>
</protein>
<dbReference type="STRING" id="192904.SAMN04488514_11462"/>
<dbReference type="AlphaFoldDB" id="A0A1G9VV93"/>
<dbReference type="Pfam" id="PF12888">
    <property type="entry name" value="Lipid_bd"/>
    <property type="match status" value="1"/>
</dbReference>
<evidence type="ECO:0000313" key="1">
    <source>
        <dbReference type="EMBL" id="SDM75906.1"/>
    </source>
</evidence>
<keyword evidence="1" id="KW-0378">Hydrolase</keyword>
<dbReference type="EMBL" id="FNGV01000014">
    <property type="protein sequence ID" value="SDM75906.1"/>
    <property type="molecule type" value="Genomic_DNA"/>
</dbReference>
<dbReference type="Gene3D" id="2.40.128.220">
    <property type="match status" value="1"/>
</dbReference>
<organism evidence="1 2">
    <name type="scientific">Kriegella aquimaris</name>
    <dbReference type="NCBI Taxonomy" id="192904"/>
    <lineage>
        <taxon>Bacteria</taxon>
        <taxon>Pseudomonadati</taxon>
        <taxon>Bacteroidota</taxon>
        <taxon>Flavobacteriia</taxon>
        <taxon>Flavobacteriales</taxon>
        <taxon>Flavobacteriaceae</taxon>
        <taxon>Kriegella</taxon>
    </lineage>
</organism>
<reference evidence="1 2" key="1">
    <citation type="submission" date="2016-10" db="EMBL/GenBank/DDBJ databases">
        <authorList>
            <person name="de Groot N.N."/>
        </authorList>
    </citation>
    <scope>NUCLEOTIDE SEQUENCE [LARGE SCALE GENOMIC DNA]</scope>
    <source>
        <strain evidence="1 2">DSM 19886</strain>
    </source>
</reference>